<comment type="caution">
    <text evidence="1">The sequence shown here is derived from an EMBL/GenBank/DDBJ whole genome shotgun (WGS) entry which is preliminary data.</text>
</comment>
<evidence type="ECO:0000313" key="2">
    <source>
        <dbReference type="Proteomes" id="UP001145114"/>
    </source>
</evidence>
<sequence length="96" mass="10708">MCEEGWDVESAGRVYVILVSTIIGFIGITSQVFVFWDYLGGFTPLGLTVLGTFNFCLGLLCYNYYLCCTVEPGSVPQGWEPPLHGVNVYELKRDTQ</sequence>
<gene>
    <name evidence="1" type="primary">PFA4_2</name>
    <name evidence="1" type="ORF">EV182_007543</name>
</gene>
<protein>
    <submittedName>
        <fullName evidence="1">Palmitoyltransferase</fullName>
        <ecNumber evidence="1">2.3.1.225</ecNumber>
    </submittedName>
</protein>
<keyword evidence="1" id="KW-0012">Acyltransferase</keyword>
<dbReference type="EC" id="2.3.1.225" evidence="1"/>
<organism evidence="1 2">
    <name type="scientific">Spiromyces aspiralis</name>
    <dbReference type="NCBI Taxonomy" id="68401"/>
    <lineage>
        <taxon>Eukaryota</taxon>
        <taxon>Fungi</taxon>
        <taxon>Fungi incertae sedis</taxon>
        <taxon>Zoopagomycota</taxon>
        <taxon>Kickxellomycotina</taxon>
        <taxon>Kickxellomycetes</taxon>
        <taxon>Kickxellales</taxon>
        <taxon>Kickxellaceae</taxon>
        <taxon>Spiromyces</taxon>
    </lineage>
</organism>
<feature type="non-terminal residue" evidence="1">
    <location>
        <position position="96"/>
    </location>
</feature>
<keyword evidence="1" id="KW-0808">Transferase</keyword>
<accession>A0ACC1HNC3</accession>
<evidence type="ECO:0000313" key="1">
    <source>
        <dbReference type="EMBL" id="KAJ1676767.1"/>
    </source>
</evidence>
<proteinExistence type="predicted"/>
<keyword evidence="2" id="KW-1185">Reference proteome</keyword>
<dbReference type="Proteomes" id="UP001145114">
    <property type="component" value="Unassembled WGS sequence"/>
</dbReference>
<name>A0ACC1HNC3_9FUNG</name>
<reference evidence="1" key="1">
    <citation type="submission" date="2022-06" db="EMBL/GenBank/DDBJ databases">
        <title>Phylogenomic reconstructions and comparative analyses of Kickxellomycotina fungi.</title>
        <authorList>
            <person name="Reynolds N.K."/>
            <person name="Stajich J.E."/>
            <person name="Barry K."/>
            <person name="Grigoriev I.V."/>
            <person name="Crous P."/>
            <person name="Smith M.E."/>
        </authorList>
    </citation>
    <scope>NUCLEOTIDE SEQUENCE</scope>
    <source>
        <strain evidence="1">RSA 2271</strain>
    </source>
</reference>
<dbReference type="EMBL" id="JAMZIH010003531">
    <property type="protein sequence ID" value="KAJ1676767.1"/>
    <property type="molecule type" value="Genomic_DNA"/>
</dbReference>